<dbReference type="Proteomes" id="UP000807469">
    <property type="component" value="Unassembled WGS sequence"/>
</dbReference>
<sequence>MSAAFSTASFSVCTASSSYDPHPSNNICRVCLVSLYDAGRHTPARRVPRIVHLHAGSLLCPESEAFGESRVRGATNAPKRCAYRPPPHQEDGFLGGVAQPHPSAALGVREPVIIGSYDFYKFIYSYNSEFFRPSQGDLEDRNSPSIGQGRRTSTTRIDDIAQRVQEKGLQTAFSAPHFSANVQFNTQLGANAT</sequence>
<name>A0A9P6CTP0_9AGAR</name>
<reference evidence="2" key="1">
    <citation type="submission" date="2020-11" db="EMBL/GenBank/DDBJ databases">
        <authorList>
            <consortium name="DOE Joint Genome Institute"/>
            <person name="Ahrendt S."/>
            <person name="Riley R."/>
            <person name="Andreopoulos W."/>
            <person name="Labutti K."/>
            <person name="Pangilinan J."/>
            <person name="Ruiz-Duenas F.J."/>
            <person name="Barrasa J.M."/>
            <person name="Sanchez-Garcia M."/>
            <person name="Camarero S."/>
            <person name="Miyauchi S."/>
            <person name="Serrano A."/>
            <person name="Linde D."/>
            <person name="Babiker R."/>
            <person name="Drula E."/>
            <person name="Ayuso-Fernandez I."/>
            <person name="Pacheco R."/>
            <person name="Padilla G."/>
            <person name="Ferreira P."/>
            <person name="Barriuso J."/>
            <person name="Kellner H."/>
            <person name="Castanera R."/>
            <person name="Alfaro M."/>
            <person name="Ramirez L."/>
            <person name="Pisabarro A.G."/>
            <person name="Kuo A."/>
            <person name="Tritt A."/>
            <person name="Lipzen A."/>
            <person name="He G."/>
            <person name="Yan M."/>
            <person name="Ng V."/>
            <person name="Cullen D."/>
            <person name="Martin F."/>
            <person name="Rosso M.-N."/>
            <person name="Henrissat B."/>
            <person name="Hibbett D."/>
            <person name="Martinez A.T."/>
            <person name="Grigoriev I.V."/>
        </authorList>
    </citation>
    <scope>NUCLEOTIDE SEQUENCE</scope>
    <source>
        <strain evidence="2">CIRM-BRFM 674</strain>
    </source>
</reference>
<protein>
    <submittedName>
        <fullName evidence="2">Uncharacterized protein</fullName>
    </submittedName>
</protein>
<organism evidence="2 3">
    <name type="scientific">Pholiota conissans</name>
    <dbReference type="NCBI Taxonomy" id="109636"/>
    <lineage>
        <taxon>Eukaryota</taxon>
        <taxon>Fungi</taxon>
        <taxon>Dikarya</taxon>
        <taxon>Basidiomycota</taxon>
        <taxon>Agaricomycotina</taxon>
        <taxon>Agaricomycetes</taxon>
        <taxon>Agaricomycetidae</taxon>
        <taxon>Agaricales</taxon>
        <taxon>Agaricineae</taxon>
        <taxon>Strophariaceae</taxon>
        <taxon>Pholiota</taxon>
    </lineage>
</organism>
<feature type="region of interest" description="Disordered" evidence="1">
    <location>
        <begin position="134"/>
        <end position="155"/>
    </location>
</feature>
<accession>A0A9P6CTP0</accession>
<dbReference type="AlphaFoldDB" id="A0A9P6CTP0"/>
<evidence type="ECO:0000256" key="1">
    <source>
        <dbReference type="SAM" id="MobiDB-lite"/>
    </source>
</evidence>
<dbReference type="EMBL" id="MU155209">
    <property type="protein sequence ID" value="KAF9479601.1"/>
    <property type="molecule type" value="Genomic_DNA"/>
</dbReference>
<evidence type="ECO:0000313" key="2">
    <source>
        <dbReference type="EMBL" id="KAF9479601.1"/>
    </source>
</evidence>
<keyword evidence="3" id="KW-1185">Reference proteome</keyword>
<gene>
    <name evidence="2" type="ORF">BDN70DRAFT_932407</name>
</gene>
<feature type="compositionally biased region" description="Polar residues" evidence="1">
    <location>
        <begin position="143"/>
        <end position="155"/>
    </location>
</feature>
<evidence type="ECO:0000313" key="3">
    <source>
        <dbReference type="Proteomes" id="UP000807469"/>
    </source>
</evidence>
<proteinExistence type="predicted"/>
<comment type="caution">
    <text evidence="2">The sequence shown here is derived from an EMBL/GenBank/DDBJ whole genome shotgun (WGS) entry which is preliminary data.</text>
</comment>